<accession>A0ABR8JBY1</accession>
<protein>
    <submittedName>
        <fullName evidence="1">Uncharacterized protein</fullName>
    </submittedName>
</protein>
<comment type="caution">
    <text evidence="1">The sequence shown here is derived from an EMBL/GenBank/DDBJ whole genome shotgun (WGS) entry which is preliminary data.</text>
</comment>
<proteinExistence type="predicted"/>
<evidence type="ECO:0000313" key="1">
    <source>
        <dbReference type="EMBL" id="MBD2694953.1"/>
    </source>
</evidence>
<keyword evidence="2" id="KW-1185">Reference proteome</keyword>
<dbReference type="Proteomes" id="UP000660381">
    <property type="component" value="Unassembled WGS sequence"/>
</dbReference>
<sequence length="59" mass="7119">MFHPQHRPIRKSLLTPSYEHSHIIQTVFRVLLQSFLYLFASKYYQLRSPNFVIQARADK</sequence>
<evidence type="ECO:0000313" key="2">
    <source>
        <dbReference type="Proteomes" id="UP000660381"/>
    </source>
</evidence>
<reference evidence="1 2" key="1">
    <citation type="journal article" date="2020" name="ISME J.">
        <title>Comparative genomics reveals insights into cyanobacterial evolution and habitat adaptation.</title>
        <authorList>
            <person name="Chen M.Y."/>
            <person name="Teng W.K."/>
            <person name="Zhao L."/>
            <person name="Hu C.X."/>
            <person name="Zhou Y.K."/>
            <person name="Han B.P."/>
            <person name="Song L.R."/>
            <person name="Shu W.S."/>
        </authorList>
    </citation>
    <scope>NUCLEOTIDE SEQUENCE [LARGE SCALE GENOMIC DNA]</scope>
    <source>
        <strain evidence="1 2">FACHB-362</strain>
    </source>
</reference>
<gene>
    <name evidence="1" type="ORF">H6G68_25010</name>
</gene>
<organism evidence="1 2">
    <name type="scientific">Anabaena catenula FACHB-362</name>
    <dbReference type="NCBI Taxonomy" id="2692877"/>
    <lineage>
        <taxon>Bacteria</taxon>
        <taxon>Bacillati</taxon>
        <taxon>Cyanobacteriota</taxon>
        <taxon>Cyanophyceae</taxon>
        <taxon>Nostocales</taxon>
        <taxon>Nostocaceae</taxon>
        <taxon>Anabaena</taxon>
    </lineage>
</organism>
<name>A0ABR8JBY1_9NOST</name>
<dbReference type="RefSeq" id="WP_190909065.1">
    <property type="nucleotide sequence ID" value="NZ_JACJTQ010000069.1"/>
</dbReference>
<dbReference type="EMBL" id="JACJTQ010000069">
    <property type="protein sequence ID" value="MBD2694953.1"/>
    <property type="molecule type" value="Genomic_DNA"/>
</dbReference>